<keyword evidence="12" id="KW-0902">Two-component regulatory system</keyword>
<keyword evidence="5" id="KW-0597">Phosphoprotein</keyword>
<dbReference type="PROSITE" id="PS50885">
    <property type="entry name" value="HAMP"/>
    <property type="match status" value="1"/>
</dbReference>
<name>A0A7W5C3T4_9BACL</name>
<dbReference type="CDD" id="cd00075">
    <property type="entry name" value="HATPase"/>
    <property type="match status" value="1"/>
</dbReference>
<dbReference type="SUPFAM" id="SSF47384">
    <property type="entry name" value="Homodimeric domain of signal transducing histidine kinase"/>
    <property type="match status" value="1"/>
</dbReference>
<dbReference type="InterPro" id="IPR003661">
    <property type="entry name" value="HisK_dim/P_dom"/>
</dbReference>
<protein>
    <recommendedName>
        <fullName evidence="3">histidine kinase</fullName>
        <ecNumber evidence="3">2.7.13.3</ecNumber>
    </recommendedName>
</protein>
<dbReference type="Pfam" id="PF02518">
    <property type="entry name" value="HATPase_c"/>
    <property type="match status" value="1"/>
</dbReference>
<dbReference type="Pfam" id="PF00512">
    <property type="entry name" value="HisKA"/>
    <property type="match status" value="1"/>
</dbReference>
<dbReference type="InterPro" id="IPR003594">
    <property type="entry name" value="HATPase_dom"/>
</dbReference>
<dbReference type="PANTHER" id="PTHR45436">
    <property type="entry name" value="SENSOR HISTIDINE KINASE YKOH"/>
    <property type="match status" value="1"/>
</dbReference>
<comment type="subcellular location">
    <subcellularLocation>
        <location evidence="2">Cell membrane</location>
        <topology evidence="2">Multi-pass membrane protein</topology>
    </subcellularLocation>
</comment>
<gene>
    <name evidence="17" type="ORF">FHS16_000384</name>
</gene>
<keyword evidence="6" id="KW-0808">Transferase</keyword>
<dbReference type="InterPro" id="IPR005467">
    <property type="entry name" value="His_kinase_dom"/>
</dbReference>
<dbReference type="EC" id="2.7.13.3" evidence="3"/>
<dbReference type="InterPro" id="IPR050428">
    <property type="entry name" value="TCS_sensor_his_kinase"/>
</dbReference>
<keyword evidence="11 14" id="KW-1133">Transmembrane helix</keyword>
<evidence type="ECO:0000313" key="17">
    <source>
        <dbReference type="EMBL" id="MBB3150352.1"/>
    </source>
</evidence>
<evidence type="ECO:0000259" key="15">
    <source>
        <dbReference type="PROSITE" id="PS50109"/>
    </source>
</evidence>
<dbReference type="PRINTS" id="PR00344">
    <property type="entry name" value="BCTRLSENSOR"/>
</dbReference>
<evidence type="ECO:0000256" key="9">
    <source>
        <dbReference type="ARBA" id="ARBA00022777"/>
    </source>
</evidence>
<dbReference type="Gene3D" id="3.30.565.10">
    <property type="entry name" value="Histidine kinase-like ATPase, C-terminal domain"/>
    <property type="match status" value="1"/>
</dbReference>
<evidence type="ECO:0000256" key="10">
    <source>
        <dbReference type="ARBA" id="ARBA00022840"/>
    </source>
</evidence>
<accession>A0A7W5C3T4</accession>
<dbReference type="PROSITE" id="PS50109">
    <property type="entry name" value="HIS_KIN"/>
    <property type="match status" value="1"/>
</dbReference>
<dbReference type="PANTHER" id="PTHR45436:SF5">
    <property type="entry name" value="SENSOR HISTIDINE KINASE TRCS"/>
    <property type="match status" value="1"/>
</dbReference>
<evidence type="ECO:0000256" key="7">
    <source>
        <dbReference type="ARBA" id="ARBA00022692"/>
    </source>
</evidence>
<evidence type="ECO:0000313" key="18">
    <source>
        <dbReference type="Proteomes" id="UP000518605"/>
    </source>
</evidence>
<organism evidence="17 18">
    <name type="scientific">Paenibacillus endophyticus</name>
    <dbReference type="NCBI Taxonomy" id="1294268"/>
    <lineage>
        <taxon>Bacteria</taxon>
        <taxon>Bacillati</taxon>
        <taxon>Bacillota</taxon>
        <taxon>Bacilli</taxon>
        <taxon>Bacillales</taxon>
        <taxon>Paenibacillaceae</taxon>
        <taxon>Paenibacillus</taxon>
    </lineage>
</organism>
<dbReference type="InterPro" id="IPR036890">
    <property type="entry name" value="HATPase_C_sf"/>
</dbReference>
<dbReference type="GO" id="GO:0005524">
    <property type="term" value="F:ATP binding"/>
    <property type="evidence" value="ECO:0007669"/>
    <property type="project" value="UniProtKB-KW"/>
</dbReference>
<reference evidence="17 18" key="1">
    <citation type="submission" date="2020-08" db="EMBL/GenBank/DDBJ databases">
        <title>Genomic Encyclopedia of Type Strains, Phase III (KMG-III): the genomes of soil and plant-associated and newly described type strains.</title>
        <authorList>
            <person name="Whitman W."/>
        </authorList>
    </citation>
    <scope>NUCLEOTIDE SEQUENCE [LARGE SCALE GENOMIC DNA]</scope>
    <source>
        <strain evidence="17 18">CECT 8234</strain>
    </source>
</reference>
<evidence type="ECO:0000256" key="14">
    <source>
        <dbReference type="SAM" id="Phobius"/>
    </source>
</evidence>
<dbReference type="AlphaFoldDB" id="A0A7W5C3T4"/>
<dbReference type="GO" id="GO:0000155">
    <property type="term" value="F:phosphorelay sensor kinase activity"/>
    <property type="evidence" value="ECO:0007669"/>
    <property type="project" value="InterPro"/>
</dbReference>
<dbReference type="SUPFAM" id="SSF55874">
    <property type="entry name" value="ATPase domain of HSP90 chaperone/DNA topoisomerase II/histidine kinase"/>
    <property type="match status" value="1"/>
</dbReference>
<evidence type="ECO:0000256" key="8">
    <source>
        <dbReference type="ARBA" id="ARBA00022741"/>
    </source>
</evidence>
<sequence>MKLGSKIHLYSSVLFTVLLLIANATVYTVFSKMMLERELDKLAAETKQAAAALRLADQPAATTELLRAYVPLEGMLQWVPEAENGSGILVTSASETDLSNEKAVYSAEQTQKRLKIEGKSYSFVSIPIIGANGDVANVQATESLEELMELLQILRLVLVSVSAAVLVPVLISSGLLGRIVMRPISAMTRTMRQITRSGQFMRLKQEGKSRDELVEMGETFNDMIGLLAESFMRQEQFVSNASHELKTPLTIIESYASLLKRRLRDRPELLEESIEAIHSEAVRMKGLTEQLLLAMPRSEWKIEREPLDLLPFAEQAVAFFRSAYGREIHVVLQGEDSVTVMTDQDKLKQVLFILLDNARKYSNDRIEIELGRADKDSYLRVKDLGIGIPAEELSKVFERFYRVDKSRSRDQEPIGGTGLGLSLGKELADAIGVKLVLESIQGKGTTATIRIP</sequence>
<dbReference type="FunFam" id="3.30.565.10:FF:000006">
    <property type="entry name" value="Sensor histidine kinase WalK"/>
    <property type="match status" value="1"/>
</dbReference>
<evidence type="ECO:0000256" key="2">
    <source>
        <dbReference type="ARBA" id="ARBA00004651"/>
    </source>
</evidence>
<keyword evidence="7 14" id="KW-0812">Transmembrane</keyword>
<evidence type="ECO:0000259" key="16">
    <source>
        <dbReference type="PROSITE" id="PS50885"/>
    </source>
</evidence>
<dbReference type="FunFam" id="1.10.287.130:FF:000001">
    <property type="entry name" value="Two-component sensor histidine kinase"/>
    <property type="match status" value="1"/>
</dbReference>
<dbReference type="Gene3D" id="6.10.340.10">
    <property type="match status" value="1"/>
</dbReference>
<dbReference type="GO" id="GO:0005886">
    <property type="term" value="C:plasma membrane"/>
    <property type="evidence" value="ECO:0007669"/>
    <property type="project" value="UniProtKB-SubCell"/>
</dbReference>
<feature type="domain" description="HAMP" evidence="16">
    <location>
        <begin position="178"/>
        <end position="232"/>
    </location>
</feature>
<keyword evidence="8" id="KW-0547">Nucleotide-binding</keyword>
<comment type="caution">
    <text evidence="17">The sequence shown here is derived from an EMBL/GenBank/DDBJ whole genome shotgun (WGS) entry which is preliminary data.</text>
</comment>
<evidence type="ECO:0000256" key="12">
    <source>
        <dbReference type="ARBA" id="ARBA00023012"/>
    </source>
</evidence>
<dbReference type="EMBL" id="JACHXW010000001">
    <property type="protein sequence ID" value="MBB3150352.1"/>
    <property type="molecule type" value="Genomic_DNA"/>
</dbReference>
<dbReference type="SMART" id="SM00387">
    <property type="entry name" value="HATPase_c"/>
    <property type="match status" value="1"/>
</dbReference>
<keyword evidence="9 17" id="KW-0418">Kinase</keyword>
<comment type="catalytic activity">
    <reaction evidence="1">
        <text>ATP + protein L-histidine = ADP + protein N-phospho-L-histidine.</text>
        <dbReference type="EC" id="2.7.13.3"/>
    </reaction>
</comment>
<evidence type="ECO:0000256" key="6">
    <source>
        <dbReference type="ARBA" id="ARBA00022679"/>
    </source>
</evidence>
<dbReference type="CDD" id="cd06225">
    <property type="entry name" value="HAMP"/>
    <property type="match status" value="1"/>
</dbReference>
<dbReference type="SMART" id="SM00304">
    <property type="entry name" value="HAMP"/>
    <property type="match status" value="1"/>
</dbReference>
<keyword evidence="4" id="KW-1003">Cell membrane</keyword>
<dbReference type="Gene3D" id="1.10.287.130">
    <property type="match status" value="1"/>
</dbReference>
<feature type="domain" description="Histidine kinase" evidence="15">
    <location>
        <begin position="240"/>
        <end position="452"/>
    </location>
</feature>
<keyword evidence="13 14" id="KW-0472">Membrane</keyword>
<evidence type="ECO:0000256" key="1">
    <source>
        <dbReference type="ARBA" id="ARBA00000085"/>
    </source>
</evidence>
<dbReference type="InterPro" id="IPR004358">
    <property type="entry name" value="Sig_transdc_His_kin-like_C"/>
</dbReference>
<evidence type="ECO:0000256" key="11">
    <source>
        <dbReference type="ARBA" id="ARBA00022989"/>
    </source>
</evidence>
<dbReference type="InterPro" id="IPR003660">
    <property type="entry name" value="HAMP_dom"/>
</dbReference>
<dbReference type="Pfam" id="PF00672">
    <property type="entry name" value="HAMP"/>
    <property type="match status" value="1"/>
</dbReference>
<keyword evidence="10" id="KW-0067">ATP-binding</keyword>
<dbReference type="Proteomes" id="UP000518605">
    <property type="component" value="Unassembled WGS sequence"/>
</dbReference>
<evidence type="ECO:0000256" key="13">
    <source>
        <dbReference type="ARBA" id="ARBA00023136"/>
    </source>
</evidence>
<evidence type="ECO:0000256" key="4">
    <source>
        <dbReference type="ARBA" id="ARBA00022475"/>
    </source>
</evidence>
<dbReference type="SMART" id="SM00388">
    <property type="entry name" value="HisKA"/>
    <property type="match status" value="1"/>
</dbReference>
<evidence type="ECO:0000256" key="3">
    <source>
        <dbReference type="ARBA" id="ARBA00012438"/>
    </source>
</evidence>
<feature type="transmembrane region" description="Helical" evidence="14">
    <location>
        <begin position="153"/>
        <end position="181"/>
    </location>
</feature>
<dbReference type="RefSeq" id="WP_183558088.1">
    <property type="nucleotide sequence ID" value="NZ_CBCSLB010000001.1"/>
</dbReference>
<dbReference type="InterPro" id="IPR036097">
    <property type="entry name" value="HisK_dim/P_sf"/>
</dbReference>
<feature type="transmembrane region" description="Helical" evidence="14">
    <location>
        <begin position="7"/>
        <end position="30"/>
    </location>
</feature>
<proteinExistence type="predicted"/>
<dbReference type="CDD" id="cd00082">
    <property type="entry name" value="HisKA"/>
    <property type="match status" value="1"/>
</dbReference>
<keyword evidence="18" id="KW-1185">Reference proteome</keyword>
<evidence type="ECO:0000256" key="5">
    <source>
        <dbReference type="ARBA" id="ARBA00022553"/>
    </source>
</evidence>